<evidence type="ECO:0000313" key="2">
    <source>
        <dbReference type="EMBL" id="OSS48922.1"/>
    </source>
</evidence>
<proteinExistence type="predicted"/>
<protein>
    <recommendedName>
        <fullName evidence="4">1-alkyl-2-acetylglycerophosphocholine esterase</fullName>
    </recommendedName>
</protein>
<keyword evidence="1" id="KW-0472">Membrane</keyword>
<dbReference type="AlphaFoldDB" id="A0A1Y2LYX8"/>
<sequence length="443" mass="49909">MFWKRPILTTACKHALHYRYTVHALIVLVLTSLLAACFVIITTFEPAHYVYIPTPNDTHPYKVSVAHFEILGTVVKDPLTHRPTSAREPIQMSLFLPVPKADCVAECEKLYMPPEIACSAEKLFFKECKNVFSRMRYKYCCSSHKAIDAIKFPLVFMEPQAGISRFLYSTLARYISANGMAVVLIDHRNVTHWDFFTDFPIWGDMTVNRTVEHLEPGLPTDEYAELYRRGIDIFTVVTALQDVSLLSRHFHAFKFNTPIETNRFGIVGHGVGGSVGTQMAAFFHRCHTSINLSGAAPKVSKPASCMDHVATPGTIYFFGRSDYNRDTNVVWEAALEAWGNKAVEYDLQNAGLFDYSDLPLIVDLSRKNAGIEIKDVNGLRDTLGPFGFHVTACYVEAILKNELIQPGNYVEECQSIFDQMQPHSVGNSTLCNSSSHPHQRRID</sequence>
<reference evidence="2 3" key="1">
    <citation type="journal article" date="2017" name="Genome Announc.">
        <title>Genome sequence of the saprophytic ascomycete Epicoccum nigrum ICMP 19927 strain isolated from New Zealand.</title>
        <authorList>
            <person name="Fokin M."/>
            <person name="Fleetwood D."/>
            <person name="Weir B.S."/>
            <person name="Villas-Boas S.G."/>
        </authorList>
    </citation>
    <scope>NUCLEOTIDE SEQUENCE [LARGE SCALE GENOMIC DNA]</scope>
    <source>
        <strain evidence="2 3">ICMP 19927</strain>
    </source>
</reference>
<dbReference type="InterPro" id="IPR029058">
    <property type="entry name" value="AB_hydrolase_fold"/>
</dbReference>
<dbReference type="Proteomes" id="UP000193240">
    <property type="component" value="Unassembled WGS sequence"/>
</dbReference>
<keyword evidence="1" id="KW-0812">Transmembrane</keyword>
<evidence type="ECO:0000313" key="3">
    <source>
        <dbReference type="Proteomes" id="UP000193240"/>
    </source>
</evidence>
<keyword evidence="3" id="KW-1185">Reference proteome</keyword>
<dbReference type="SUPFAM" id="SSF53474">
    <property type="entry name" value="alpha/beta-Hydrolases"/>
    <property type="match status" value="1"/>
</dbReference>
<dbReference type="InParanoid" id="A0A1Y2LYX8"/>
<accession>A0A1Y2LYX8</accession>
<gene>
    <name evidence="2" type="ORF">B5807_06912</name>
</gene>
<evidence type="ECO:0000256" key="1">
    <source>
        <dbReference type="SAM" id="Phobius"/>
    </source>
</evidence>
<feature type="transmembrane region" description="Helical" evidence="1">
    <location>
        <begin position="20"/>
        <end position="41"/>
    </location>
</feature>
<dbReference type="OMA" id="MVSLFMP"/>
<organism evidence="2 3">
    <name type="scientific">Epicoccum nigrum</name>
    <name type="common">Soil fungus</name>
    <name type="synonym">Epicoccum purpurascens</name>
    <dbReference type="NCBI Taxonomy" id="105696"/>
    <lineage>
        <taxon>Eukaryota</taxon>
        <taxon>Fungi</taxon>
        <taxon>Dikarya</taxon>
        <taxon>Ascomycota</taxon>
        <taxon>Pezizomycotina</taxon>
        <taxon>Dothideomycetes</taxon>
        <taxon>Pleosporomycetidae</taxon>
        <taxon>Pleosporales</taxon>
        <taxon>Pleosporineae</taxon>
        <taxon>Didymellaceae</taxon>
        <taxon>Epicoccum</taxon>
    </lineage>
</organism>
<name>A0A1Y2LYX8_EPING</name>
<dbReference type="Gene3D" id="3.40.50.1820">
    <property type="entry name" value="alpha/beta hydrolase"/>
    <property type="match status" value="1"/>
</dbReference>
<evidence type="ECO:0008006" key="4">
    <source>
        <dbReference type="Google" id="ProtNLM"/>
    </source>
</evidence>
<dbReference type="EMBL" id="KZ107845">
    <property type="protein sequence ID" value="OSS48922.1"/>
    <property type="molecule type" value="Genomic_DNA"/>
</dbReference>
<dbReference type="STRING" id="105696.A0A1Y2LYX8"/>
<keyword evidence="1" id="KW-1133">Transmembrane helix</keyword>